<dbReference type="PANTHER" id="PTHR31390">
    <property type="entry name" value="EXPRESSED PROTEIN"/>
    <property type="match status" value="1"/>
</dbReference>
<feature type="compositionally biased region" description="Polar residues" evidence="1">
    <location>
        <begin position="146"/>
        <end position="159"/>
    </location>
</feature>
<protein>
    <submittedName>
        <fullName evidence="2">Uncharacterized protein</fullName>
    </submittedName>
</protein>
<name>A0A9Q0KKC5_9MAGN</name>
<dbReference type="PANTHER" id="PTHR31390:SF12">
    <property type="entry name" value="PUTATIVE (DUF3527)-RELATED"/>
    <property type="match status" value="1"/>
</dbReference>
<reference evidence="2" key="1">
    <citation type="journal article" date="2023" name="Plant J.">
        <title>The genome of the king protea, Protea cynaroides.</title>
        <authorList>
            <person name="Chang J."/>
            <person name="Duong T.A."/>
            <person name="Schoeman C."/>
            <person name="Ma X."/>
            <person name="Roodt D."/>
            <person name="Barker N."/>
            <person name="Li Z."/>
            <person name="Van de Peer Y."/>
            <person name="Mizrachi E."/>
        </authorList>
    </citation>
    <scope>NUCLEOTIDE SEQUENCE</scope>
    <source>
        <tissue evidence="2">Young leaves</tissue>
    </source>
</reference>
<comment type="caution">
    <text evidence="2">The sequence shown here is derived from an EMBL/GenBank/DDBJ whole genome shotgun (WGS) entry which is preliminary data.</text>
</comment>
<feature type="compositionally biased region" description="Polar residues" evidence="1">
    <location>
        <begin position="189"/>
        <end position="201"/>
    </location>
</feature>
<organism evidence="2 3">
    <name type="scientific">Protea cynaroides</name>
    <dbReference type="NCBI Taxonomy" id="273540"/>
    <lineage>
        <taxon>Eukaryota</taxon>
        <taxon>Viridiplantae</taxon>
        <taxon>Streptophyta</taxon>
        <taxon>Embryophyta</taxon>
        <taxon>Tracheophyta</taxon>
        <taxon>Spermatophyta</taxon>
        <taxon>Magnoliopsida</taxon>
        <taxon>Proteales</taxon>
        <taxon>Proteaceae</taxon>
        <taxon>Protea</taxon>
    </lineage>
</organism>
<sequence>MEMNYSTELKKSSKHQHMSRDLKEKTPLQQGSSSLKLRDELKTEKLINRSNRDIHNKTKQDRNHYKIRRDDDDRPAIPPKSLQNHQKQRGNSEAIQNDELVKYMSKLPCYLQRVERGQNLQEKALNFGVLDWGSLEKWQYNQKQIPSRNIRNDPSTSNDSSLFTSVGSSTLSGSGHSGSSVHQKKQSHLLFSNLNSTQNDGPNKIVKSTRGSNLQETRIISEDSLMRQQEPHRMDQFFCQKYSEIKQEKAKRKGPDRKIIPEMQSSPSGSKDYKISFCPKGKMKVPDGEPERRAEQLHELNFNLRNHPCPSKHKNFVLPGDCSQNISPRISKHAEFTMSVDGRSTEAYRKSFSDCLHQEEEVRLADLNFDVPHSCPLPCSVELSQESDMKLPDSLCSQGTEASDMCGLMITPDEVPTGQSKDKDVGKNKLSSSAVLEPPDRLDPKAAEVRNRLPNHRASVSLGGLSRSSSFKEDSTVPQLRSSYLTVKSGPVRSDVTACADDSSKDKAKSNSRGRSSPLRRLLDPLLKPKAGNHPEPSLKKSMSTHRASKSSDGPLDSSTVQSLKGNILSSCGPVNSYDSCPSEKHVESMIHALMQVTVKNGLPLFTFVVDSATDVLVATVRKASTTLKDGCSWVYTMYTVSEIKKKSGRWINQGTKGKGHGYASSVVAQMKVSLSQCPMLTGHNVKDHFMVKEFVLFGVELRQSDQETFDFHPNSELAAIVVKVPKENLASFRNDDWQGVDNKDPSDMGLSSYTPEWRFLCNAGENLRSEHNARTERFSTVVILPSGVHSLPSTGEPSSLIDRWKSGGSCDCGGWDVGCKLGILTNQQSSEKIISSKTSSTLDKFDLFNEGGDPQDRPVFSLAPFKKGIFSVDFHCSINLPQAFSMSIALINNTKPYDLSEVGHMSEGKGPQETMSIENDRIKPHAEVEPARYVHFPPLSPVGRV</sequence>
<dbReference type="Proteomes" id="UP001141806">
    <property type="component" value="Unassembled WGS sequence"/>
</dbReference>
<evidence type="ECO:0000313" key="2">
    <source>
        <dbReference type="EMBL" id="KAJ4971814.1"/>
    </source>
</evidence>
<proteinExistence type="predicted"/>
<feature type="region of interest" description="Disordered" evidence="1">
    <location>
        <begin position="146"/>
        <end position="213"/>
    </location>
</feature>
<dbReference type="AlphaFoldDB" id="A0A9Q0KKC5"/>
<feature type="region of interest" description="Disordered" evidence="1">
    <location>
        <begin position="495"/>
        <end position="561"/>
    </location>
</feature>
<feature type="compositionally biased region" description="Basic and acidic residues" evidence="1">
    <location>
        <begin position="36"/>
        <end position="75"/>
    </location>
</feature>
<feature type="region of interest" description="Disordered" evidence="1">
    <location>
        <begin position="247"/>
        <end position="276"/>
    </location>
</feature>
<feature type="region of interest" description="Disordered" evidence="1">
    <location>
        <begin position="1"/>
        <end position="97"/>
    </location>
</feature>
<feature type="region of interest" description="Disordered" evidence="1">
    <location>
        <begin position="411"/>
        <end position="478"/>
    </location>
</feature>
<evidence type="ECO:0000256" key="1">
    <source>
        <dbReference type="SAM" id="MobiDB-lite"/>
    </source>
</evidence>
<dbReference type="InterPro" id="IPR021916">
    <property type="entry name" value="DUF3527"/>
</dbReference>
<feature type="compositionally biased region" description="Polar residues" evidence="1">
    <location>
        <begin position="81"/>
        <end position="95"/>
    </location>
</feature>
<feature type="compositionally biased region" description="Basic and acidic residues" evidence="1">
    <location>
        <begin position="438"/>
        <end position="451"/>
    </location>
</feature>
<keyword evidence="3" id="KW-1185">Reference proteome</keyword>
<accession>A0A9Q0KKC5</accession>
<dbReference type="OrthoDB" id="1898655at2759"/>
<feature type="compositionally biased region" description="Low complexity" evidence="1">
    <location>
        <begin position="511"/>
        <end position="526"/>
    </location>
</feature>
<dbReference type="EMBL" id="JAMYWD010000005">
    <property type="protein sequence ID" value="KAJ4971814.1"/>
    <property type="molecule type" value="Genomic_DNA"/>
</dbReference>
<feature type="compositionally biased region" description="Low complexity" evidence="1">
    <location>
        <begin position="459"/>
        <end position="469"/>
    </location>
</feature>
<feature type="compositionally biased region" description="Low complexity" evidence="1">
    <location>
        <begin position="160"/>
        <end position="181"/>
    </location>
</feature>
<evidence type="ECO:0000313" key="3">
    <source>
        <dbReference type="Proteomes" id="UP001141806"/>
    </source>
</evidence>
<dbReference type="Pfam" id="PF12043">
    <property type="entry name" value="DUF3527"/>
    <property type="match status" value="2"/>
</dbReference>
<gene>
    <name evidence="2" type="ORF">NE237_004913</name>
</gene>